<dbReference type="Pfam" id="PF19717">
    <property type="entry name" value="DUF6212"/>
    <property type="match status" value="1"/>
</dbReference>
<dbReference type="RefSeq" id="WP_155097586.1">
    <property type="nucleotide sequence ID" value="NZ_WMIE01000034.1"/>
</dbReference>
<sequence length="180" mass="19732">MSVISLKTLANAEAIVPRYTGSTDLRLRPRDLPAPELLSDVSEFRGYFSTDYWEAEDAMFLHPPVESTICAVLRGVKIGDYSDISVSVHAQRLDGPVLSLAIGIAKVGAADSTNWQSHVGAYRHVLPGRWAVVNKSIPSQLQGKQCDILISAQAVGRQGNDNAWALFRRFGFSMQDQKTS</sequence>
<keyword evidence="2" id="KW-1185">Reference proteome</keyword>
<dbReference type="AlphaFoldDB" id="A0A6L6JI43"/>
<dbReference type="InterPro" id="IPR046184">
    <property type="entry name" value="DUF6212"/>
</dbReference>
<accession>A0A6L6JI43</accession>
<evidence type="ECO:0000313" key="1">
    <source>
        <dbReference type="EMBL" id="MTH80237.1"/>
    </source>
</evidence>
<dbReference type="EMBL" id="WMIE01000034">
    <property type="protein sequence ID" value="MTH80237.1"/>
    <property type="molecule type" value="Genomic_DNA"/>
</dbReference>
<comment type="caution">
    <text evidence="1">The sequence shown here is derived from an EMBL/GenBank/DDBJ whole genome shotgun (WGS) entry which is preliminary data.</text>
</comment>
<gene>
    <name evidence="1" type="ORF">GL286_21310</name>
</gene>
<evidence type="ECO:0000313" key="2">
    <source>
        <dbReference type="Proteomes" id="UP000478183"/>
    </source>
</evidence>
<reference evidence="1 2" key="1">
    <citation type="submission" date="2019-11" db="EMBL/GenBank/DDBJ databases">
        <authorList>
            <person name="Dong K."/>
        </authorList>
    </citation>
    <scope>NUCLEOTIDE SEQUENCE [LARGE SCALE GENOMIC DNA]</scope>
    <source>
        <strain evidence="1 2">NBRC 111993</strain>
    </source>
</reference>
<dbReference type="Proteomes" id="UP000478183">
    <property type="component" value="Unassembled WGS sequence"/>
</dbReference>
<name>A0A6L6JI43_9RHOB</name>
<proteinExistence type="predicted"/>
<protein>
    <submittedName>
        <fullName evidence="1">Uncharacterized protein</fullName>
    </submittedName>
</protein>
<dbReference type="OrthoDB" id="7757113at2"/>
<organism evidence="1 2">
    <name type="scientific">Paracoccus aestuariivivens</name>
    <dbReference type="NCBI Taxonomy" id="1820333"/>
    <lineage>
        <taxon>Bacteria</taxon>
        <taxon>Pseudomonadati</taxon>
        <taxon>Pseudomonadota</taxon>
        <taxon>Alphaproteobacteria</taxon>
        <taxon>Rhodobacterales</taxon>
        <taxon>Paracoccaceae</taxon>
        <taxon>Paracoccus</taxon>
    </lineage>
</organism>